<comment type="catalytic activity">
    <reaction evidence="6">
        <text>L-seryl-[protein] + ATP = O-phospho-L-seryl-[protein] + ADP + H(+)</text>
        <dbReference type="Rhea" id="RHEA:17989"/>
        <dbReference type="Rhea" id="RHEA-COMP:9863"/>
        <dbReference type="Rhea" id="RHEA-COMP:11604"/>
        <dbReference type="ChEBI" id="CHEBI:15378"/>
        <dbReference type="ChEBI" id="CHEBI:29999"/>
        <dbReference type="ChEBI" id="CHEBI:30616"/>
        <dbReference type="ChEBI" id="CHEBI:83421"/>
        <dbReference type="ChEBI" id="CHEBI:456216"/>
        <dbReference type="EC" id="2.7.11.1"/>
    </reaction>
</comment>
<evidence type="ECO:0000256" key="4">
    <source>
        <dbReference type="ARBA" id="ARBA00023180"/>
    </source>
</evidence>
<keyword evidence="11" id="KW-1185">Reference proteome</keyword>
<accession>A0A6A4M0D6</accession>
<evidence type="ECO:0000256" key="6">
    <source>
        <dbReference type="ARBA" id="ARBA00048679"/>
    </source>
</evidence>
<comment type="caution">
    <text evidence="10">The sequence shown here is derived from an EMBL/GenBank/DDBJ whole genome shotgun (WGS) entry which is preliminary data.</text>
</comment>
<dbReference type="GO" id="GO:0004674">
    <property type="term" value="F:protein serine/threonine kinase activity"/>
    <property type="evidence" value="ECO:0007669"/>
    <property type="project" value="UniProtKB-EC"/>
</dbReference>
<dbReference type="GO" id="GO:0016020">
    <property type="term" value="C:membrane"/>
    <property type="evidence" value="ECO:0007669"/>
    <property type="project" value="UniProtKB-SubCell"/>
</dbReference>
<evidence type="ECO:0000259" key="9">
    <source>
        <dbReference type="Pfam" id="PF14380"/>
    </source>
</evidence>
<evidence type="ECO:0000256" key="2">
    <source>
        <dbReference type="ARBA" id="ARBA00012513"/>
    </source>
</evidence>
<dbReference type="Pfam" id="PF14380">
    <property type="entry name" value="WAK_assoc"/>
    <property type="match status" value="1"/>
</dbReference>
<evidence type="ECO:0000259" key="8">
    <source>
        <dbReference type="Pfam" id="PF13947"/>
    </source>
</evidence>
<dbReference type="PANTHER" id="PTHR33138:SF85">
    <property type="entry name" value="LEAF RUST 10 DISEASE-RESISTANCE LOCUS RECEPTOR-LIKE PROTEIN KINASE-LIKE 2.7 ISOFORM X1"/>
    <property type="match status" value="1"/>
</dbReference>
<dbReference type="AlphaFoldDB" id="A0A6A4M0D6"/>
<evidence type="ECO:0000256" key="5">
    <source>
        <dbReference type="ARBA" id="ARBA00047899"/>
    </source>
</evidence>
<feature type="non-terminal residue" evidence="10">
    <location>
        <position position="1"/>
    </location>
</feature>
<sequence length="239" mass="26169">MHSPSSVAAAATTTAILLILISVAFSPCYNQLVDAGNYTCVQNFTCGQTNVSYPFWGGDRPQFCGHPSFELKCQNNEYPTIEIDNRAFRVQRINQSSNTMTLASSDLWEKATTIEISPTFTCEIGGVESHGIYANETLFNALKNYLSASCTKSVEVQVFRETWDKLLERSLTLQDGLRRGFEVEYDAACARCEGSGGICGSNSNEFACHCRDGTDPATCQSPGGGWNVGRKDLVLLVRL</sequence>
<evidence type="ECO:0000256" key="1">
    <source>
        <dbReference type="ARBA" id="ARBA00004167"/>
    </source>
</evidence>
<feature type="chain" id="PRO_5025589485" description="non-specific serine/threonine protein kinase" evidence="7">
    <location>
        <begin position="31"/>
        <end position="239"/>
    </location>
</feature>
<evidence type="ECO:0000313" key="11">
    <source>
        <dbReference type="Proteomes" id="UP000428333"/>
    </source>
</evidence>
<dbReference type="InterPro" id="IPR025287">
    <property type="entry name" value="WAK_GUB"/>
</dbReference>
<evidence type="ECO:0000256" key="7">
    <source>
        <dbReference type="SAM" id="SignalP"/>
    </source>
</evidence>
<dbReference type="EC" id="2.7.11.1" evidence="2"/>
<gene>
    <name evidence="10" type="ORF">C3L33_04208</name>
</gene>
<evidence type="ECO:0000313" key="10">
    <source>
        <dbReference type="EMBL" id="KAE9463905.1"/>
    </source>
</evidence>
<feature type="domain" description="Wall-associated receptor kinase galacturonan-binding" evidence="8">
    <location>
        <begin position="40"/>
        <end position="103"/>
    </location>
</feature>
<dbReference type="Pfam" id="PF13947">
    <property type="entry name" value="GUB_WAK_bind"/>
    <property type="match status" value="1"/>
</dbReference>
<protein>
    <recommendedName>
        <fullName evidence="2">non-specific serine/threonine protein kinase</fullName>
        <ecNumber evidence="2">2.7.11.1</ecNumber>
    </recommendedName>
</protein>
<dbReference type="EMBL" id="QEFC01000547">
    <property type="protein sequence ID" value="KAE9463905.1"/>
    <property type="molecule type" value="Genomic_DNA"/>
</dbReference>
<dbReference type="PANTHER" id="PTHR33138">
    <property type="entry name" value="OS01G0690200 PROTEIN"/>
    <property type="match status" value="1"/>
</dbReference>
<dbReference type="GO" id="GO:0030247">
    <property type="term" value="F:polysaccharide binding"/>
    <property type="evidence" value="ECO:0007669"/>
    <property type="project" value="InterPro"/>
</dbReference>
<proteinExistence type="predicted"/>
<keyword evidence="3 7" id="KW-0732">Signal</keyword>
<feature type="domain" description="Wall-associated receptor kinase C-terminal" evidence="9">
    <location>
        <begin position="140"/>
        <end position="213"/>
    </location>
</feature>
<evidence type="ECO:0000256" key="3">
    <source>
        <dbReference type="ARBA" id="ARBA00022729"/>
    </source>
</evidence>
<comment type="catalytic activity">
    <reaction evidence="5">
        <text>L-threonyl-[protein] + ATP = O-phospho-L-threonyl-[protein] + ADP + H(+)</text>
        <dbReference type="Rhea" id="RHEA:46608"/>
        <dbReference type="Rhea" id="RHEA-COMP:11060"/>
        <dbReference type="Rhea" id="RHEA-COMP:11605"/>
        <dbReference type="ChEBI" id="CHEBI:15378"/>
        <dbReference type="ChEBI" id="CHEBI:30013"/>
        <dbReference type="ChEBI" id="CHEBI:30616"/>
        <dbReference type="ChEBI" id="CHEBI:61977"/>
        <dbReference type="ChEBI" id="CHEBI:456216"/>
        <dbReference type="EC" id="2.7.11.1"/>
    </reaction>
</comment>
<organism evidence="10 11">
    <name type="scientific">Rhododendron williamsianum</name>
    <dbReference type="NCBI Taxonomy" id="262921"/>
    <lineage>
        <taxon>Eukaryota</taxon>
        <taxon>Viridiplantae</taxon>
        <taxon>Streptophyta</taxon>
        <taxon>Embryophyta</taxon>
        <taxon>Tracheophyta</taxon>
        <taxon>Spermatophyta</taxon>
        <taxon>Magnoliopsida</taxon>
        <taxon>eudicotyledons</taxon>
        <taxon>Gunneridae</taxon>
        <taxon>Pentapetalae</taxon>
        <taxon>asterids</taxon>
        <taxon>Ericales</taxon>
        <taxon>Ericaceae</taxon>
        <taxon>Ericoideae</taxon>
        <taxon>Rhodoreae</taxon>
        <taxon>Rhododendron</taxon>
    </lineage>
</organism>
<dbReference type="InterPro" id="IPR032872">
    <property type="entry name" value="WAK_assoc_C"/>
</dbReference>
<comment type="subcellular location">
    <subcellularLocation>
        <location evidence="1">Membrane</location>
        <topology evidence="1">Single-pass membrane protein</topology>
    </subcellularLocation>
</comment>
<dbReference type="Proteomes" id="UP000428333">
    <property type="component" value="Linkage Group LG03"/>
</dbReference>
<name>A0A6A4M0D6_9ERIC</name>
<dbReference type="OrthoDB" id="4062651at2759"/>
<keyword evidence="4" id="KW-0325">Glycoprotein</keyword>
<reference evidence="10 11" key="1">
    <citation type="journal article" date="2019" name="Genome Biol. Evol.">
        <title>The Rhododendron genome and chromosomal organization provide insight into shared whole-genome duplications across the heath family (Ericaceae).</title>
        <authorList>
            <person name="Soza V.L."/>
            <person name="Lindsley D."/>
            <person name="Waalkes A."/>
            <person name="Ramage E."/>
            <person name="Patwardhan R.P."/>
            <person name="Burton J.N."/>
            <person name="Adey A."/>
            <person name="Kumar A."/>
            <person name="Qiu R."/>
            <person name="Shendure J."/>
            <person name="Hall B."/>
        </authorList>
    </citation>
    <scope>NUCLEOTIDE SEQUENCE [LARGE SCALE GENOMIC DNA]</scope>
    <source>
        <strain evidence="10">RSF 1966-606</strain>
    </source>
</reference>
<feature type="signal peptide" evidence="7">
    <location>
        <begin position="1"/>
        <end position="30"/>
    </location>
</feature>